<organism evidence="1 2">
    <name type="scientific">Trifolium medium</name>
    <dbReference type="NCBI Taxonomy" id="97028"/>
    <lineage>
        <taxon>Eukaryota</taxon>
        <taxon>Viridiplantae</taxon>
        <taxon>Streptophyta</taxon>
        <taxon>Embryophyta</taxon>
        <taxon>Tracheophyta</taxon>
        <taxon>Spermatophyta</taxon>
        <taxon>Magnoliopsida</taxon>
        <taxon>eudicotyledons</taxon>
        <taxon>Gunneridae</taxon>
        <taxon>Pentapetalae</taxon>
        <taxon>rosids</taxon>
        <taxon>fabids</taxon>
        <taxon>Fabales</taxon>
        <taxon>Fabaceae</taxon>
        <taxon>Papilionoideae</taxon>
        <taxon>50 kb inversion clade</taxon>
        <taxon>NPAAA clade</taxon>
        <taxon>Hologalegina</taxon>
        <taxon>IRL clade</taxon>
        <taxon>Trifolieae</taxon>
        <taxon>Trifolium</taxon>
    </lineage>
</organism>
<reference evidence="1 2" key="1">
    <citation type="journal article" date="2018" name="Front. Plant Sci.">
        <title>Red Clover (Trifolium pratense) and Zigzag Clover (T. medium) - A Picture of Genomic Similarities and Differences.</title>
        <authorList>
            <person name="Dluhosova J."/>
            <person name="Istvanek J."/>
            <person name="Nedelnik J."/>
            <person name="Repkova J."/>
        </authorList>
    </citation>
    <scope>NUCLEOTIDE SEQUENCE [LARGE SCALE GENOMIC DNA]</scope>
    <source>
        <strain evidence="2">cv. 10/8</strain>
        <tissue evidence="1">Leaf</tissue>
    </source>
</reference>
<dbReference type="AlphaFoldDB" id="A0A392PRR7"/>
<feature type="non-terminal residue" evidence="1">
    <location>
        <position position="1"/>
    </location>
</feature>
<keyword evidence="2" id="KW-1185">Reference proteome</keyword>
<evidence type="ECO:0000313" key="1">
    <source>
        <dbReference type="EMBL" id="MCI14524.1"/>
    </source>
</evidence>
<dbReference type="Proteomes" id="UP000265520">
    <property type="component" value="Unassembled WGS sequence"/>
</dbReference>
<evidence type="ECO:0000313" key="2">
    <source>
        <dbReference type="Proteomes" id="UP000265520"/>
    </source>
</evidence>
<name>A0A392PRR7_9FABA</name>
<protein>
    <submittedName>
        <fullName evidence="1">Uncharacterized protein</fullName>
    </submittedName>
</protein>
<comment type="caution">
    <text evidence="1">The sequence shown here is derived from an EMBL/GenBank/DDBJ whole genome shotgun (WGS) entry which is preliminary data.</text>
</comment>
<proteinExistence type="predicted"/>
<dbReference type="EMBL" id="LXQA010092742">
    <property type="protein sequence ID" value="MCI14524.1"/>
    <property type="molecule type" value="Genomic_DNA"/>
</dbReference>
<accession>A0A392PRR7</accession>
<sequence>ANKDCNPVGQSQEVLIPTMQALMADESKELDETNNIHVTPDNFQRASVHVISKTNKLKKPPKWSIKRKRFKWRIKKERLKSDSEDMCSWLVSNKVVPLKRVNKRSWVEAKLKRLWRVAPFFEQWKEFSLVTARRAAWYGAARR</sequence>